<dbReference type="InterPro" id="IPR002114">
    <property type="entry name" value="PTS_HPr_Ser_P_site"/>
</dbReference>
<evidence type="ECO:0000256" key="1">
    <source>
        <dbReference type="ARBA" id="ARBA00004496"/>
    </source>
</evidence>
<dbReference type="SUPFAM" id="SSF55594">
    <property type="entry name" value="HPr-like"/>
    <property type="match status" value="1"/>
</dbReference>
<name>A0A2M7S5F1_9BACT</name>
<evidence type="ECO:0000259" key="4">
    <source>
        <dbReference type="PROSITE" id="PS51350"/>
    </source>
</evidence>
<comment type="caution">
    <text evidence="5">The sequence shown here is derived from an EMBL/GenBank/DDBJ whole genome shotgun (WGS) entry which is preliminary data.</text>
</comment>
<dbReference type="PANTHER" id="PTHR33705">
    <property type="entry name" value="PHOSPHOCARRIER PROTEIN HPR"/>
    <property type="match status" value="1"/>
</dbReference>
<dbReference type="CDD" id="cd00367">
    <property type="entry name" value="PTS-HPr_like"/>
    <property type="match status" value="1"/>
</dbReference>
<dbReference type="PROSITE" id="PS00589">
    <property type="entry name" value="PTS_HPR_SER"/>
    <property type="match status" value="1"/>
</dbReference>
<dbReference type="InterPro" id="IPR001020">
    <property type="entry name" value="PTS_HPr_His_P_site"/>
</dbReference>
<comment type="subcellular location">
    <subcellularLocation>
        <location evidence="1">Cytoplasm</location>
    </subcellularLocation>
</comment>
<evidence type="ECO:0000313" key="5">
    <source>
        <dbReference type="EMBL" id="PIZ14503.1"/>
    </source>
</evidence>
<dbReference type="Pfam" id="PF00381">
    <property type="entry name" value="PTS-HPr"/>
    <property type="match status" value="1"/>
</dbReference>
<keyword evidence="2" id="KW-0963">Cytoplasm</keyword>
<dbReference type="PRINTS" id="PR00107">
    <property type="entry name" value="PHOSPHOCPHPR"/>
</dbReference>
<dbReference type="InterPro" id="IPR050399">
    <property type="entry name" value="HPr"/>
</dbReference>
<proteinExistence type="predicted"/>
<dbReference type="GO" id="GO:0009401">
    <property type="term" value="P:phosphoenolpyruvate-dependent sugar phosphotransferase system"/>
    <property type="evidence" value="ECO:0007669"/>
    <property type="project" value="UniProtKB-KW"/>
</dbReference>
<evidence type="ECO:0000256" key="2">
    <source>
        <dbReference type="ARBA" id="ARBA00022490"/>
    </source>
</evidence>
<keyword evidence="3" id="KW-0598">Phosphotransferase system</keyword>
<dbReference type="PROSITE" id="PS00369">
    <property type="entry name" value="PTS_HPR_HIS"/>
    <property type="match status" value="1"/>
</dbReference>
<dbReference type="PROSITE" id="PS51350">
    <property type="entry name" value="PTS_HPR_DOM"/>
    <property type="match status" value="1"/>
</dbReference>
<dbReference type="NCBIfam" id="TIGR01003">
    <property type="entry name" value="PTS_HPr_family"/>
    <property type="match status" value="1"/>
</dbReference>
<dbReference type="InterPro" id="IPR000032">
    <property type="entry name" value="HPr-like"/>
</dbReference>
<dbReference type="InterPro" id="IPR035895">
    <property type="entry name" value="HPr-like_sf"/>
</dbReference>
<evidence type="ECO:0000256" key="3">
    <source>
        <dbReference type="ARBA" id="ARBA00022683"/>
    </source>
</evidence>
<organism evidence="5 6">
    <name type="scientific">Candidatus Desantisbacteria bacterium CG_4_10_14_0_8_um_filter_48_22</name>
    <dbReference type="NCBI Taxonomy" id="1974543"/>
    <lineage>
        <taxon>Bacteria</taxon>
        <taxon>Candidatus Desantisiibacteriota</taxon>
    </lineage>
</organism>
<dbReference type="EMBL" id="PFMR01000342">
    <property type="protein sequence ID" value="PIZ14503.1"/>
    <property type="molecule type" value="Genomic_DNA"/>
</dbReference>
<dbReference type="Proteomes" id="UP000229307">
    <property type="component" value="Unassembled WGS sequence"/>
</dbReference>
<dbReference type="GO" id="GO:0005737">
    <property type="term" value="C:cytoplasm"/>
    <property type="evidence" value="ECO:0007669"/>
    <property type="project" value="UniProtKB-SubCell"/>
</dbReference>
<sequence length="87" mass="9295">MQTTVKITNKAGLHARSAATFVQLAGKFQSNVKVRKGDIEVNGKSILGMMMLGATSGSSITIKAAGPDEEQALEELEKLIKDKFGEE</sequence>
<protein>
    <submittedName>
        <fullName evidence="5">HPr family phosphocarrier protein</fullName>
    </submittedName>
</protein>
<dbReference type="Gene3D" id="3.30.1340.10">
    <property type="entry name" value="HPr-like"/>
    <property type="match status" value="1"/>
</dbReference>
<reference evidence="6" key="1">
    <citation type="submission" date="2017-09" db="EMBL/GenBank/DDBJ databases">
        <title>Depth-based differentiation of microbial function through sediment-hosted aquifers and enrichment of novel symbionts in the deep terrestrial subsurface.</title>
        <authorList>
            <person name="Probst A.J."/>
            <person name="Ladd B."/>
            <person name="Jarett J.K."/>
            <person name="Geller-Mcgrath D.E."/>
            <person name="Sieber C.M.K."/>
            <person name="Emerson J.B."/>
            <person name="Anantharaman K."/>
            <person name="Thomas B.C."/>
            <person name="Malmstrom R."/>
            <person name="Stieglmeier M."/>
            <person name="Klingl A."/>
            <person name="Woyke T."/>
            <person name="Ryan C.M."/>
            <person name="Banfield J.F."/>
        </authorList>
    </citation>
    <scope>NUCLEOTIDE SEQUENCE [LARGE SCALE GENOMIC DNA]</scope>
</reference>
<evidence type="ECO:0000313" key="6">
    <source>
        <dbReference type="Proteomes" id="UP000229307"/>
    </source>
</evidence>
<dbReference type="PANTHER" id="PTHR33705:SF2">
    <property type="entry name" value="PHOSPHOCARRIER PROTEIN NPR"/>
    <property type="match status" value="1"/>
</dbReference>
<dbReference type="AlphaFoldDB" id="A0A2M7S5F1"/>
<accession>A0A2M7S5F1</accession>
<gene>
    <name evidence="5" type="ORF">COY52_12375</name>
</gene>
<feature type="domain" description="HPr" evidence="4">
    <location>
        <begin position="1"/>
        <end position="87"/>
    </location>
</feature>